<feature type="domain" description="VOC" evidence="2">
    <location>
        <begin position="48"/>
        <end position="226"/>
    </location>
</feature>
<proteinExistence type="predicted"/>
<dbReference type="OrthoDB" id="16820at2759"/>
<evidence type="ECO:0000256" key="1">
    <source>
        <dbReference type="SAM" id="SignalP"/>
    </source>
</evidence>
<dbReference type="EMBL" id="KZ805493">
    <property type="protein sequence ID" value="PVH95519.1"/>
    <property type="molecule type" value="Genomic_DNA"/>
</dbReference>
<dbReference type="InterPro" id="IPR004360">
    <property type="entry name" value="Glyas_Fos-R_dOase_dom"/>
</dbReference>
<reference evidence="3 4" key="1">
    <citation type="journal article" date="2018" name="Sci. Rep.">
        <title>Comparative genomics provides insights into the lifestyle and reveals functional heterogeneity of dark septate endophytic fungi.</title>
        <authorList>
            <person name="Knapp D.G."/>
            <person name="Nemeth J.B."/>
            <person name="Barry K."/>
            <person name="Hainaut M."/>
            <person name="Henrissat B."/>
            <person name="Johnson J."/>
            <person name="Kuo A."/>
            <person name="Lim J.H.P."/>
            <person name="Lipzen A."/>
            <person name="Nolan M."/>
            <person name="Ohm R.A."/>
            <person name="Tamas L."/>
            <person name="Grigoriev I.V."/>
            <person name="Spatafora J.W."/>
            <person name="Nagy L.G."/>
            <person name="Kovacs G.M."/>
        </authorList>
    </citation>
    <scope>NUCLEOTIDE SEQUENCE [LARGE SCALE GENOMIC DNA]</scope>
    <source>
        <strain evidence="3 4">DSE2036</strain>
    </source>
</reference>
<evidence type="ECO:0000313" key="3">
    <source>
        <dbReference type="EMBL" id="PVH95519.1"/>
    </source>
</evidence>
<gene>
    <name evidence="3" type="ORF">DM02DRAFT_689968</name>
</gene>
<dbReference type="Pfam" id="PF00903">
    <property type="entry name" value="Glyoxalase"/>
    <property type="match status" value="1"/>
</dbReference>
<dbReference type="SUPFAM" id="SSF54593">
    <property type="entry name" value="Glyoxalase/Bleomycin resistance protein/Dihydroxybiphenyl dioxygenase"/>
    <property type="match status" value="1"/>
</dbReference>
<evidence type="ECO:0000313" key="4">
    <source>
        <dbReference type="Proteomes" id="UP000244855"/>
    </source>
</evidence>
<sequence>MKPSNLLSRALPLIVATLVTRCISIDTGNETMWFAPDCSPVPGFEHHGSSHFSVIAQDLDRTISFYEKAFGFRLVFIFSPIPEYKAAYLGHNRGNYPSCQAWAGSAVEETGQIEILWLENASSKLPPTTKEPNTFSHIGIYTPDVAAACERVAAQGGKILKPKGEWIESLESPVAIAYGLDPSRIKNLSKEKRAALLEGLKNPVVGFNNYCFATDLDGNILEIQPTVL</sequence>
<protein>
    <recommendedName>
        <fullName evidence="2">VOC domain-containing protein</fullName>
    </recommendedName>
</protein>
<dbReference type="PROSITE" id="PS51819">
    <property type="entry name" value="VOC"/>
    <property type="match status" value="1"/>
</dbReference>
<dbReference type="Gene3D" id="3.10.180.10">
    <property type="entry name" value="2,3-Dihydroxybiphenyl 1,2-Dioxygenase, domain 1"/>
    <property type="match status" value="1"/>
</dbReference>
<dbReference type="AlphaFoldDB" id="A0A2V1DEB1"/>
<feature type="signal peptide" evidence="1">
    <location>
        <begin position="1"/>
        <end position="24"/>
    </location>
</feature>
<keyword evidence="4" id="KW-1185">Reference proteome</keyword>
<keyword evidence="1" id="KW-0732">Signal</keyword>
<dbReference type="Proteomes" id="UP000244855">
    <property type="component" value="Unassembled WGS sequence"/>
</dbReference>
<dbReference type="InterPro" id="IPR037523">
    <property type="entry name" value="VOC_core"/>
</dbReference>
<feature type="chain" id="PRO_5016160919" description="VOC domain-containing protein" evidence="1">
    <location>
        <begin position="25"/>
        <end position="228"/>
    </location>
</feature>
<dbReference type="InterPro" id="IPR029068">
    <property type="entry name" value="Glyas_Bleomycin-R_OHBP_Dase"/>
</dbReference>
<accession>A0A2V1DEB1</accession>
<name>A0A2V1DEB1_9PLEO</name>
<organism evidence="3 4">
    <name type="scientific">Periconia macrospinosa</name>
    <dbReference type="NCBI Taxonomy" id="97972"/>
    <lineage>
        <taxon>Eukaryota</taxon>
        <taxon>Fungi</taxon>
        <taxon>Dikarya</taxon>
        <taxon>Ascomycota</taxon>
        <taxon>Pezizomycotina</taxon>
        <taxon>Dothideomycetes</taxon>
        <taxon>Pleosporomycetidae</taxon>
        <taxon>Pleosporales</taxon>
        <taxon>Massarineae</taxon>
        <taxon>Periconiaceae</taxon>
        <taxon>Periconia</taxon>
    </lineage>
</organism>
<evidence type="ECO:0000259" key="2">
    <source>
        <dbReference type="PROSITE" id="PS51819"/>
    </source>
</evidence>